<sequence>MKFLSSSSSSSSSSTASFNANMCNSRNATAGCFASVLRRLLCSGSLPTHPSDHIRDSGLVVFGKDENLKAGEKMEGVATPGIVARLMGLDSMPEINLVCSQIKGNSIVRSRSMNSMDCWPDSEAMQGKHRRVKSSLSFRETPVFFEMENEEYLLLSFGNEGETKKLRQKERKCEMGSGGLRQRTRERCGNKNTRRQRVSEKKDKEDGDARKNVPIGKENTNRRVSDQPSQMVCNNGEVKDFPAQDSFKKPQVSSEDGAKLRDKKKSRSATEKVEPECSSENSSPVSVLDFGECINDPELPIPEENLKSTDSSSRRKLSPELENYEHPSSENASSSIGDDGEAKKIEGKCTGSRKTACHGQKYLGMWVEICRLAGGEMMESSWLYNEIKKHEDFEDLGADFGLHILDGLLQELVDHLCELPMKKFDL</sequence>
<gene>
    <name evidence="3" type="ORF">CK203_086738</name>
</gene>
<feature type="compositionally biased region" description="Basic and acidic residues" evidence="1">
    <location>
        <begin position="197"/>
        <end position="211"/>
    </location>
</feature>
<dbReference type="PANTHER" id="PTHR35499:SF1">
    <property type="entry name" value="DUF3741 DOMAIN-CONTAINING PROTEIN"/>
    <property type="match status" value="1"/>
</dbReference>
<dbReference type="Proteomes" id="UP000288805">
    <property type="component" value="Unassembled WGS sequence"/>
</dbReference>
<reference evidence="3 4" key="1">
    <citation type="journal article" date="2018" name="PLoS Genet.">
        <title>Population sequencing reveals clonal diversity and ancestral inbreeding in the grapevine cultivar Chardonnay.</title>
        <authorList>
            <person name="Roach M.J."/>
            <person name="Johnson D.L."/>
            <person name="Bohlmann J."/>
            <person name="van Vuuren H.J."/>
            <person name="Jones S.J."/>
            <person name="Pretorius I.S."/>
            <person name="Schmidt S.A."/>
            <person name="Borneman A.R."/>
        </authorList>
    </citation>
    <scope>NUCLEOTIDE SEQUENCE [LARGE SCALE GENOMIC DNA]</scope>
    <source>
        <strain evidence="4">cv. Chardonnay</strain>
        <tissue evidence="3">Leaf</tissue>
    </source>
</reference>
<organism evidence="3 4">
    <name type="scientific">Vitis vinifera</name>
    <name type="common">Grape</name>
    <dbReference type="NCBI Taxonomy" id="29760"/>
    <lineage>
        <taxon>Eukaryota</taxon>
        <taxon>Viridiplantae</taxon>
        <taxon>Streptophyta</taxon>
        <taxon>Embryophyta</taxon>
        <taxon>Tracheophyta</taxon>
        <taxon>Spermatophyta</taxon>
        <taxon>Magnoliopsida</taxon>
        <taxon>eudicotyledons</taxon>
        <taxon>Gunneridae</taxon>
        <taxon>Pentapetalae</taxon>
        <taxon>rosids</taxon>
        <taxon>Vitales</taxon>
        <taxon>Vitaceae</taxon>
        <taxon>Viteae</taxon>
        <taxon>Vitis</taxon>
    </lineage>
</organism>
<dbReference type="PANTHER" id="PTHR35499">
    <property type="entry name" value="OS05G0128300 PROTEIN"/>
    <property type="match status" value="1"/>
</dbReference>
<proteinExistence type="predicted"/>
<feature type="domain" description="DUF3741" evidence="2">
    <location>
        <begin position="72"/>
        <end position="94"/>
    </location>
</feature>
<feature type="compositionally biased region" description="Basic and acidic residues" evidence="1">
    <location>
        <begin position="237"/>
        <end position="248"/>
    </location>
</feature>
<dbReference type="EMBL" id="QGNW01001074">
    <property type="protein sequence ID" value="RVW56581.1"/>
    <property type="molecule type" value="Genomic_DNA"/>
</dbReference>
<feature type="compositionally biased region" description="Basic and acidic residues" evidence="1">
    <location>
        <begin position="317"/>
        <end position="328"/>
    </location>
</feature>
<comment type="caution">
    <text evidence="3">The sequence shown here is derived from an EMBL/GenBank/DDBJ whole genome shotgun (WGS) entry which is preliminary data.</text>
</comment>
<evidence type="ECO:0000313" key="3">
    <source>
        <dbReference type="EMBL" id="RVW56581.1"/>
    </source>
</evidence>
<dbReference type="InterPro" id="IPR032795">
    <property type="entry name" value="DUF3741-assoc"/>
</dbReference>
<name>A0A438F9H5_VITVI</name>
<accession>A0A438F9H5</accession>
<evidence type="ECO:0000256" key="1">
    <source>
        <dbReference type="SAM" id="MobiDB-lite"/>
    </source>
</evidence>
<evidence type="ECO:0000259" key="2">
    <source>
        <dbReference type="Pfam" id="PF14383"/>
    </source>
</evidence>
<dbReference type="AlphaFoldDB" id="A0A438F9H5"/>
<protein>
    <recommendedName>
        <fullName evidence="2">DUF3741 domain-containing protein</fullName>
    </recommendedName>
</protein>
<feature type="region of interest" description="Disordered" evidence="1">
    <location>
        <begin position="168"/>
        <end position="341"/>
    </location>
</feature>
<evidence type="ECO:0000313" key="4">
    <source>
        <dbReference type="Proteomes" id="UP000288805"/>
    </source>
</evidence>
<dbReference type="Pfam" id="PF14383">
    <property type="entry name" value="VARLMGL"/>
    <property type="match status" value="1"/>
</dbReference>